<dbReference type="KEGG" id="saci:Sinac_7443"/>
<reference evidence="2 3" key="1">
    <citation type="submission" date="2012-02" db="EMBL/GenBank/DDBJ databases">
        <title>Complete sequence of chromosome of Singulisphaera acidiphila DSM 18658.</title>
        <authorList>
            <consortium name="US DOE Joint Genome Institute (JGI-PGF)"/>
            <person name="Lucas S."/>
            <person name="Copeland A."/>
            <person name="Lapidus A."/>
            <person name="Glavina del Rio T."/>
            <person name="Dalin E."/>
            <person name="Tice H."/>
            <person name="Bruce D."/>
            <person name="Goodwin L."/>
            <person name="Pitluck S."/>
            <person name="Peters L."/>
            <person name="Ovchinnikova G."/>
            <person name="Chertkov O."/>
            <person name="Kyrpides N."/>
            <person name="Mavromatis K."/>
            <person name="Ivanova N."/>
            <person name="Brettin T."/>
            <person name="Detter J.C."/>
            <person name="Han C."/>
            <person name="Larimer F."/>
            <person name="Land M."/>
            <person name="Hauser L."/>
            <person name="Markowitz V."/>
            <person name="Cheng J.-F."/>
            <person name="Hugenholtz P."/>
            <person name="Woyke T."/>
            <person name="Wu D."/>
            <person name="Tindall B."/>
            <person name="Pomrenke H."/>
            <person name="Brambilla E."/>
            <person name="Klenk H.-P."/>
            <person name="Eisen J.A."/>
        </authorList>
    </citation>
    <scope>NUCLEOTIDE SEQUENCE [LARGE SCALE GENOMIC DNA]</scope>
    <source>
        <strain evidence="3">ATCC BAA-1392 / DSM 18658 / VKM B-2454 / MOB10</strain>
    </source>
</reference>
<feature type="transmembrane region" description="Helical" evidence="1">
    <location>
        <begin position="7"/>
        <end position="28"/>
    </location>
</feature>
<dbReference type="AlphaFoldDB" id="L0DQ40"/>
<keyword evidence="1" id="KW-0812">Transmembrane</keyword>
<sequence>MPNTKLGVLSWIVNQTIVGGSIISYALGERELTGAILSLAIVLLWAPMLTMKFAMSRVRVRARVLGRPVTRSDVVIAAIGSMIVGPILGFLSFIPLGLLTGGPH</sequence>
<keyword evidence="1" id="KW-0472">Membrane</keyword>
<evidence type="ECO:0000313" key="3">
    <source>
        <dbReference type="Proteomes" id="UP000010798"/>
    </source>
</evidence>
<proteinExistence type="predicted"/>
<dbReference type="EMBL" id="CP003364">
    <property type="protein sequence ID" value="AGA31479.1"/>
    <property type="molecule type" value="Genomic_DNA"/>
</dbReference>
<keyword evidence="1" id="KW-1133">Transmembrane helix</keyword>
<feature type="transmembrane region" description="Helical" evidence="1">
    <location>
        <begin position="34"/>
        <end position="54"/>
    </location>
</feature>
<dbReference type="HOGENOM" id="CLU_2248309_0_0_0"/>
<name>L0DQ40_SINAD</name>
<dbReference type="RefSeq" id="WP_015250545.1">
    <property type="nucleotide sequence ID" value="NC_019892.1"/>
</dbReference>
<evidence type="ECO:0000313" key="2">
    <source>
        <dbReference type="EMBL" id="AGA31479.1"/>
    </source>
</evidence>
<evidence type="ECO:0000256" key="1">
    <source>
        <dbReference type="SAM" id="Phobius"/>
    </source>
</evidence>
<accession>L0DQ40</accession>
<protein>
    <submittedName>
        <fullName evidence="2">Uncharacterized protein</fullName>
    </submittedName>
</protein>
<feature type="transmembrane region" description="Helical" evidence="1">
    <location>
        <begin position="74"/>
        <end position="98"/>
    </location>
</feature>
<dbReference type="Proteomes" id="UP000010798">
    <property type="component" value="Chromosome"/>
</dbReference>
<keyword evidence="3" id="KW-1185">Reference proteome</keyword>
<gene>
    <name evidence="2" type="ordered locus">Sinac_7443</name>
</gene>
<organism evidence="2 3">
    <name type="scientific">Singulisphaera acidiphila (strain ATCC BAA-1392 / DSM 18658 / VKM B-2454 / MOB10)</name>
    <dbReference type="NCBI Taxonomy" id="886293"/>
    <lineage>
        <taxon>Bacteria</taxon>
        <taxon>Pseudomonadati</taxon>
        <taxon>Planctomycetota</taxon>
        <taxon>Planctomycetia</taxon>
        <taxon>Isosphaerales</taxon>
        <taxon>Isosphaeraceae</taxon>
        <taxon>Singulisphaera</taxon>
    </lineage>
</organism>